<dbReference type="KEGG" id="pdq:CL55_00003750"/>
<dbReference type="PATRIC" id="fig|576611.7.peg.376"/>
<reference evidence="1 2" key="1">
    <citation type="submission" date="2014-03" db="EMBL/GenBank/DDBJ databases">
        <title>Genome of Polynucleobacter strain MWH-MoK4.</title>
        <authorList>
            <person name="Hahn M.W."/>
        </authorList>
    </citation>
    <scope>NUCLEOTIDE SEQUENCE [LARGE SCALE GENOMIC DNA]</scope>
    <source>
        <strain evidence="1 2">MWH-MoK4</strain>
    </source>
</reference>
<dbReference type="STRING" id="1835254.CL55_00003750"/>
<dbReference type="RefSeq" id="WP_046329627.1">
    <property type="nucleotide sequence ID" value="NZ_CP007501.1"/>
</dbReference>
<name>A0A0E3V0L6_9BURK</name>
<organism evidence="1 2">
    <name type="scientific">Polynucleobacter duraquae</name>
    <dbReference type="NCBI Taxonomy" id="1835254"/>
    <lineage>
        <taxon>Bacteria</taxon>
        <taxon>Pseudomonadati</taxon>
        <taxon>Pseudomonadota</taxon>
        <taxon>Betaproteobacteria</taxon>
        <taxon>Burkholderiales</taxon>
        <taxon>Burkholderiaceae</taxon>
        <taxon>Polynucleobacter</taxon>
    </lineage>
</organism>
<proteinExistence type="predicted"/>
<accession>A0A0E3V0L6</accession>
<dbReference type="HOGENOM" id="CLU_822974_0_0_4"/>
<evidence type="ECO:0000313" key="2">
    <source>
        <dbReference type="Proteomes" id="UP000061135"/>
    </source>
</evidence>
<evidence type="ECO:0000313" key="1">
    <source>
        <dbReference type="EMBL" id="AKD24708.1"/>
    </source>
</evidence>
<dbReference type="Proteomes" id="UP000061135">
    <property type="component" value="Chromosome"/>
</dbReference>
<dbReference type="InterPro" id="IPR045932">
    <property type="entry name" value="DUF6352"/>
</dbReference>
<gene>
    <name evidence="1" type="ORF">CL55_00003750</name>
</gene>
<dbReference type="OrthoDB" id="8557298at2"/>
<dbReference type="AlphaFoldDB" id="A0A0E3V0L6"/>
<keyword evidence="2" id="KW-1185">Reference proteome</keyword>
<sequence length="338" mass="38432">MTNFWPHSAYKTLTVGSDKQLLVTDDFLRTYLLRPELNLVPESCAVERALHQRLSENPRAAIADEEIAGMADPDIQVNYQVWLRYRAKLLAASSLENFYMSLFKGDGVDVPPLFISQLAQIFIRHILGEDCHPLDARMGELFFRTQKITVLEDGVVMGADDEVVTRNAQAGETGNIMDLLKSKSMSMRSIDLDVLHEENAELYWEKSEDYDFAVQLNFGQPPINHFCRVLEKWVQHFLGAQVRITPMQQISDPKWSWHVGLDAAATDILNKLYNKEPVDTDELEKVICLFRLDFIDEAAVTQSQAGKPVYMGIAMNDEKQLKLKPQNLLFNLPLAKAS</sequence>
<protein>
    <submittedName>
        <fullName evidence="1">Uncharacterized protein</fullName>
    </submittedName>
</protein>
<dbReference type="Pfam" id="PF19879">
    <property type="entry name" value="DUF6352"/>
    <property type="match status" value="1"/>
</dbReference>
<dbReference type="EMBL" id="CP007501">
    <property type="protein sequence ID" value="AKD24708.1"/>
    <property type="molecule type" value="Genomic_DNA"/>
</dbReference>